<accession>A0ABY7CBY1</accession>
<evidence type="ECO:0000313" key="2">
    <source>
        <dbReference type="EMBL" id="WAQ81967.1"/>
    </source>
</evidence>
<reference evidence="2" key="1">
    <citation type="submission" date="2022-10" db="EMBL/GenBank/DDBJ databases">
        <title>Puccinia triticina Genome sequencing and assembly.</title>
        <authorList>
            <person name="Li C."/>
        </authorList>
    </citation>
    <scope>NUCLEOTIDE SEQUENCE</scope>
    <source>
        <strain evidence="2">Pt15</strain>
    </source>
</reference>
<gene>
    <name evidence="2" type="ORF">PtA15_2A280</name>
</gene>
<name>A0ABY7CBY1_9BASI</name>
<evidence type="ECO:0000313" key="3">
    <source>
        <dbReference type="Proteomes" id="UP001164743"/>
    </source>
</evidence>
<dbReference type="EMBL" id="CP110422">
    <property type="protein sequence ID" value="WAQ81967.1"/>
    <property type="molecule type" value="Genomic_DNA"/>
</dbReference>
<proteinExistence type="predicted"/>
<dbReference type="Proteomes" id="UP001164743">
    <property type="component" value="Chromosome 2A"/>
</dbReference>
<dbReference type="GeneID" id="77807180"/>
<organism evidence="2 3">
    <name type="scientific">Puccinia triticina</name>
    <dbReference type="NCBI Taxonomy" id="208348"/>
    <lineage>
        <taxon>Eukaryota</taxon>
        <taxon>Fungi</taxon>
        <taxon>Dikarya</taxon>
        <taxon>Basidiomycota</taxon>
        <taxon>Pucciniomycotina</taxon>
        <taxon>Pucciniomycetes</taxon>
        <taxon>Pucciniales</taxon>
        <taxon>Pucciniaceae</taxon>
        <taxon>Puccinia</taxon>
    </lineage>
</organism>
<protein>
    <submittedName>
        <fullName evidence="2">Uncharacterized protein</fullName>
    </submittedName>
</protein>
<evidence type="ECO:0000256" key="1">
    <source>
        <dbReference type="SAM" id="MobiDB-lite"/>
    </source>
</evidence>
<dbReference type="RefSeq" id="XP_053017522.1">
    <property type="nucleotide sequence ID" value="XM_053166285.1"/>
</dbReference>
<keyword evidence="3" id="KW-1185">Reference proteome</keyword>
<sequence>MIQNRPPGPDTRTPNIIPKTQYDRIPPAHHGIIPPKIPTHVYNRLAGYHTAPIKPTGEPRSRADQLLPQIDVGADRMPNDKPRRHYSSMALLPTCVRQLSVEARQNFHNATHLKRNDEAELDKYSFGEATAV</sequence>
<feature type="region of interest" description="Disordered" evidence="1">
    <location>
        <begin position="1"/>
        <end position="32"/>
    </location>
</feature>